<dbReference type="HOGENOM" id="CLU_2245375_0_0_0"/>
<feature type="chain" id="PRO_5003070800" description="Lipoprotein" evidence="1">
    <location>
        <begin position="20"/>
        <end position="104"/>
    </location>
</feature>
<reference evidence="2 3" key="1">
    <citation type="journal article" date="2010" name="Stand. Genomic Sci.">
        <title>Complete genome sequence of Coraliomargarita akajimensis type strain (04OKA010-24).</title>
        <authorList>
            <person name="Mavromatis K."/>
            <person name="Abt B."/>
            <person name="Brambilla E."/>
            <person name="Lapidus A."/>
            <person name="Copeland A."/>
            <person name="Deshpande S."/>
            <person name="Nolan M."/>
            <person name="Lucas S."/>
            <person name="Tice H."/>
            <person name="Cheng J.F."/>
            <person name="Han C."/>
            <person name="Detter J.C."/>
            <person name="Woyke T."/>
            <person name="Goodwin L."/>
            <person name="Pitluck S."/>
            <person name="Held B."/>
            <person name="Brettin T."/>
            <person name="Tapia R."/>
            <person name="Ivanova N."/>
            <person name="Mikhailova N."/>
            <person name="Pati A."/>
            <person name="Liolios K."/>
            <person name="Chen A."/>
            <person name="Palaniappan K."/>
            <person name="Land M."/>
            <person name="Hauser L."/>
            <person name="Chang Y.J."/>
            <person name="Jeffries C.D."/>
            <person name="Rohde M."/>
            <person name="Goker M."/>
            <person name="Bristow J."/>
            <person name="Eisen J.A."/>
            <person name="Markowitz V."/>
            <person name="Hugenholtz P."/>
            <person name="Klenk H.P."/>
            <person name="Kyrpides N.C."/>
        </authorList>
    </citation>
    <scope>NUCLEOTIDE SEQUENCE [LARGE SCALE GENOMIC DNA]</scope>
    <source>
        <strain evidence="3">DSM 45221 / IAM 15411 / JCM 23193 / KCTC 12865</strain>
    </source>
</reference>
<dbReference type="RefSeq" id="WP_013042039.1">
    <property type="nucleotide sequence ID" value="NC_014008.1"/>
</dbReference>
<gene>
    <name evidence="2" type="ordered locus">Caka_0287</name>
</gene>
<evidence type="ECO:0008006" key="4">
    <source>
        <dbReference type="Google" id="ProtNLM"/>
    </source>
</evidence>
<keyword evidence="1" id="KW-0732">Signal</keyword>
<evidence type="ECO:0000256" key="1">
    <source>
        <dbReference type="SAM" id="SignalP"/>
    </source>
</evidence>
<dbReference type="KEGG" id="caa:Caka_0287"/>
<evidence type="ECO:0000313" key="3">
    <source>
        <dbReference type="Proteomes" id="UP000000925"/>
    </source>
</evidence>
<evidence type="ECO:0000313" key="2">
    <source>
        <dbReference type="EMBL" id="ADE53313.1"/>
    </source>
</evidence>
<protein>
    <recommendedName>
        <fullName evidence="4">Lipoprotein</fullName>
    </recommendedName>
</protein>
<sequence length="104" mass="11648">MRILNFTLPLILSGALLLAGCYDSSNQITKERKVKAVTFTSEQGVKSELKLDDGDGHITSGFNGKNTHQEVRELSVEVTSSTYLIRTENKTYYIPTTYMLEVLD</sequence>
<dbReference type="PROSITE" id="PS51257">
    <property type="entry name" value="PROKAR_LIPOPROTEIN"/>
    <property type="match status" value="1"/>
</dbReference>
<keyword evidence="3" id="KW-1185">Reference proteome</keyword>
<dbReference type="STRING" id="583355.Caka_0287"/>
<dbReference type="AlphaFoldDB" id="D5ELY8"/>
<name>D5ELY8_CORAD</name>
<proteinExistence type="predicted"/>
<feature type="signal peptide" evidence="1">
    <location>
        <begin position="1"/>
        <end position="19"/>
    </location>
</feature>
<accession>D5ELY8</accession>
<dbReference type="EMBL" id="CP001998">
    <property type="protein sequence ID" value="ADE53313.1"/>
    <property type="molecule type" value="Genomic_DNA"/>
</dbReference>
<organism evidence="2 3">
    <name type="scientific">Coraliomargarita akajimensis (strain DSM 45221 / IAM 15411 / JCM 23193 / KCTC 12865 / 04OKA010-24)</name>
    <dbReference type="NCBI Taxonomy" id="583355"/>
    <lineage>
        <taxon>Bacteria</taxon>
        <taxon>Pseudomonadati</taxon>
        <taxon>Verrucomicrobiota</taxon>
        <taxon>Opitutia</taxon>
        <taxon>Puniceicoccales</taxon>
        <taxon>Coraliomargaritaceae</taxon>
        <taxon>Coraliomargarita</taxon>
    </lineage>
</organism>
<dbReference type="Proteomes" id="UP000000925">
    <property type="component" value="Chromosome"/>
</dbReference>